<sequence length="122" mass="13863">MRGRVYLKHEYLGYIEITEETDGISGIYFLDEIRGEEIESPEVLKCKKELEEYFRGDRTEFTVKIDLRGGTEFQRSCWRAMYDIPYGETISYSEEADAIGNPKAVRAVGGANGKNPVSIVVP</sequence>
<dbReference type="InterPro" id="IPR036217">
    <property type="entry name" value="MethylDNA_cys_MeTrfase_DNAb"/>
</dbReference>
<comment type="caution">
    <text evidence="4">The sequence shown here is derived from an EMBL/GenBank/DDBJ whole genome shotgun (WGS) entry which is preliminary data.</text>
</comment>
<keyword evidence="4" id="KW-0489">Methyltransferase</keyword>
<dbReference type="Proteomes" id="UP001144471">
    <property type="component" value="Unassembled WGS sequence"/>
</dbReference>
<evidence type="ECO:0000259" key="2">
    <source>
        <dbReference type="Pfam" id="PF01035"/>
    </source>
</evidence>
<dbReference type="InterPro" id="IPR036631">
    <property type="entry name" value="MGMT_N_sf"/>
</dbReference>
<dbReference type="InterPro" id="IPR014048">
    <property type="entry name" value="MethylDNA_cys_MeTrfase_DNA-bd"/>
</dbReference>
<dbReference type="PANTHER" id="PTHR10815">
    <property type="entry name" value="METHYLATED-DNA--PROTEIN-CYSTEINE METHYLTRANSFERASE"/>
    <property type="match status" value="1"/>
</dbReference>
<organism evidence="4 5">
    <name type="scientific">Propionigenium maris DSM 9537</name>
    <dbReference type="NCBI Taxonomy" id="1123000"/>
    <lineage>
        <taxon>Bacteria</taxon>
        <taxon>Fusobacteriati</taxon>
        <taxon>Fusobacteriota</taxon>
        <taxon>Fusobacteriia</taxon>
        <taxon>Fusobacteriales</taxon>
        <taxon>Fusobacteriaceae</taxon>
        <taxon>Propionigenium</taxon>
    </lineage>
</organism>
<feature type="domain" description="Methylguanine DNA methyltransferase ribonuclease-like" evidence="3">
    <location>
        <begin position="12"/>
        <end position="67"/>
    </location>
</feature>
<dbReference type="GO" id="GO:0006281">
    <property type="term" value="P:DNA repair"/>
    <property type="evidence" value="ECO:0007669"/>
    <property type="project" value="InterPro"/>
</dbReference>
<dbReference type="Gene3D" id="1.10.10.10">
    <property type="entry name" value="Winged helix-like DNA-binding domain superfamily/Winged helix DNA-binding domain"/>
    <property type="match status" value="1"/>
</dbReference>
<dbReference type="PANTHER" id="PTHR10815:SF5">
    <property type="entry name" value="METHYLATED-DNA--PROTEIN-CYSTEINE METHYLTRANSFERASE"/>
    <property type="match status" value="1"/>
</dbReference>
<reference evidence="4" key="1">
    <citation type="submission" date="2022-12" db="EMBL/GenBank/DDBJ databases">
        <title>Reference genome sequencing for broad-spectrum identification of bacterial and archaeal isolates by mass spectrometry.</title>
        <authorList>
            <person name="Sekiguchi Y."/>
            <person name="Tourlousse D.M."/>
        </authorList>
    </citation>
    <scope>NUCLEOTIDE SEQUENCE</scope>
    <source>
        <strain evidence="4">10succ1</strain>
    </source>
</reference>
<keyword evidence="5" id="KW-1185">Reference proteome</keyword>
<proteinExistence type="predicted"/>
<dbReference type="GO" id="GO:0003908">
    <property type="term" value="F:methylated-DNA-[protein]-cysteine S-methyltransferase activity"/>
    <property type="evidence" value="ECO:0007669"/>
    <property type="project" value="InterPro"/>
</dbReference>
<dbReference type="Pfam" id="PF02870">
    <property type="entry name" value="Methyltransf_1N"/>
    <property type="match status" value="1"/>
</dbReference>
<dbReference type="Gene3D" id="3.30.160.70">
    <property type="entry name" value="Methylated DNA-protein cysteine methyltransferase domain"/>
    <property type="match status" value="1"/>
</dbReference>
<gene>
    <name evidence="4" type="ORF">PM10SUCC1_11860</name>
</gene>
<evidence type="ECO:0000256" key="1">
    <source>
        <dbReference type="ARBA" id="ARBA00022763"/>
    </source>
</evidence>
<protein>
    <submittedName>
        <fullName evidence="4">Methylated-DNA--protein-cysteine methyltransferase</fullName>
    </submittedName>
</protein>
<evidence type="ECO:0000313" key="4">
    <source>
        <dbReference type="EMBL" id="GLI55672.1"/>
    </source>
</evidence>
<dbReference type="InterPro" id="IPR036388">
    <property type="entry name" value="WH-like_DNA-bd_sf"/>
</dbReference>
<evidence type="ECO:0000259" key="3">
    <source>
        <dbReference type="Pfam" id="PF02870"/>
    </source>
</evidence>
<dbReference type="SUPFAM" id="SSF46767">
    <property type="entry name" value="Methylated DNA-protein cysteine methyltransferase, C-terminal domain"/>
    <property type="match status" value="1"/>
</dbReference>
<dbReference type="AlphaFoldDB" id="A0A9W6GK73"/>
<dbReference type="GO" id="GO:0032259">
    <property type="term" value="P:methylation"/>
    <property type="evidence" value="ECO:0007669"/>
    <property type="project" value="UniProtKB-KW"/>
</dbReference>
<evidence type="ECO:0000313" key="5">
    <source>
        <dbReference type="Proteomes" id="UP001144471"/>
    </source>
</evidence>
<dbReference type="EMBL" id="BSDY01000004">
    <property type="protein sequence ID" value="GLI55672.1"/>
    <property type="molecule type" value="Genomic_DNA"/>
</dbReference>
<dbReference type="Pfam" id="PF01035">
    <property type="entry name" value="DNA_binding_1"/>
    <property type="match status" value="1"/>
</dbReference>
<dbReference type="InterPro" id="IPR008332">
    <property type="entry name" value="MethylG_MeTrfase_N"/>
</dbReference>
<dbReference type="SUPFAM" id="SSF53155">
    <property type="entry name" value="Methylated DNA-protein cysteine methyltransferase domain"/>
    <property type="match status" value="1"/>
</dbReference>
<dbReference type="NCBIfam" id="TIGR00589">
    <property type="entry name" value="ogt"/>
    <property type="match status" value="1"/>
</dbReference>
<feature type="domain" description="Methylated-DNA-[protein]-cysteine S-methyltransferase DNA binding" evidence="2">
    <location>
        <begin position="72"/>
        <end position="122"/>
    </location>
</feature>
<keyword evidence="1" id="KW-0227">DNA damage</keyword>
<accession>A0A9W6GK73</accession>
<dbReference type="CDD" id="cd06445">
    <property type="entry name" value="ATase"/>
    <property type="match status" value="1"/>
</dbReference>
<name>A0A9W6GK73_9FUSO</name>
<keyword evidence="4" id="KW-0808">Transferase</keyword>